<dbReference type="OrthoDB" id="2112914at2"/>
<accession>A0A235FB94</accession>
<evidence type="ECO:0000313" key="3">
    <source>
        <dbReference type="Proteomes" id="UP000215059"/>
    </source>
</evidence>
<protein>
    <recommendedName>
        <fullName evidence="4">HEAT repeat domain-containing protein</fullName>
    </recommendedName>
</protein>
<evidence type="ECO:0000256" key="1">
    <source>
        <dbReference type="SAM" id="Phobius"/>
    </source>
</evidence>
<sequence>MFSLEIMVLAITSILLISTLTIMFIYLVIKKMMEMALEKRINEYKVRINGPLYQYLHYQTESHLLIPQNSVQSAALERSLSEYSAVVQGETKRRITVLADEIFNRQFKRDLQNKRFSKRINVLYKIDSFQMHSLKHILKQMLHDEKVTKEEKLIIFRCLANSSDQDIHTFLKNSQLSFSILEFRSVLNRMDEEFFRENTIHFADYPLNLQLGLIDMIGIRKDLDNLFFLEQLLTSSTFEIRIRAMKAIGEISYLSDTSSLQQFARSPQWEERMMAAKVIGKTRIHGGLDMLDELIEDTSWLVRSQSAQSYLSYSEGKDRLRQVSTLSKDPFARDMAIEWLERGENHDIAFE</sequence>
<gene>
    <name evidence="2" type="ORF">CGZ90_01585</name>
</gene>
<dbReference type="Proteomes" id="UP000215059">
    <property type="component" value="Unassembled WGS sequence"/>
</dbReference>
<dbReference type="RefSeq" id="WP_094250581.1">
    <property type="nucleotide sequence ID" value="NZ_JBHLXL010000001.1"/>
</dbReference>
<dbReference type="InterPro" id="IPR016024">
    <property type="entry name" value="ARM-type_fold"/>
</dbReference>
<feature type="transmembrane region" description="Helical" evidence="1">
    <location>
        <begin position="6"/>
        <end position="29"/>
    </location>
</feature>
<dbReference type="Pfam" id="PF13646">
    <property type="entry name" value="HEAT_2"/>
    <property type="match status" value="1"/>
</dbReference>
<proteinExistence type="predicted"/>
<keyword evidence="1" id="KW-1133">Transmembrane helix</keyword>
<keyword evidence="1" id="KW-0812">Transmembrane</keyword>
<keyword evidence="1" id="KW-0472">Membrane</keyword>
<evidence type="ECO:0008006" key="4">
    <source>
        <dbReference type="Google" id="ProtNLM"/>
    </source>
</evidence>
<dbReference type="InterPro" id="IPR011989">
    <property type="entry name" value="ARM-like"/>
</dbReference>
<dbReference type="AlphaFoldDB" id="A0A235FB94"/>
<evidence type="ECO:0000313" key="2">
    <source>
        <dbReference type="EMBL" id="OYD58620.1"/>
    </source>
</evidence>
<dbReference type="Gene3D" id="1.25.10.10">
    <property type="entry name" value="Leucine-rich Repeat Variant"/>
    <property type="match status" value="1"/>
</dbReference>
<name>A0A235FB94_9BACL</name>
<comment type="caution">
    <text evidence="2">The sequence shown here is derived from an EMBL/GenBank/DDBJ whole genome shotgun (WGS) entry which is preliminary data.</text>
</comment>
<reference evidence="2 3" key="1">
    <citation type="submission" date="2017-07" db="EMBL/GenBank/DDBJ databases">
        <title>Fictibacillus sp. nov. GDSW-R2A3 Genome sequencing and assembly.</title>
        <authorList>
            <person name="Mayilraj S."/>
        </authorList>
    </citation>
    <scope>NUCLEOTIDE SEQUENCE [LARGE SCALE GENOMIC DNA]</scope>
    <source>
        <strain evidence="2 3">GDSW-R2A3</strain>
    </source>
</reference>
<keyword evidence="3" id="KW-1185">Reference proteome</keyword>
<dbReference type="EMBL" id="NOII01000001">
    <property type="protein sequence ID" value="OYD58620.1"/>
    <property type="molecule type" value="Genomic_DNA"/>
</dbReference>
<organism evidence="2 3">
    <name type="scientific">Fictibacillus aquaticus</name>
    <dbReference type="NCBI Taxonomy" id="2021314"/>
    <lineage>
        <taxon>Bacteria</taxon>
        <taxon>Bacillati</taxon>
        <taxon>Bacillota</taxon>
        <taxon>Bacilli</taxon>
        <taxon>Bacillales</taxon>
        <taxon>Fictibacillaceae</taxon>
        <taxon>Fictibacillus</taxon>
    </lineage>
</organism>
<dbReference type="SUPFAM" id="SSF48371">
    <property type="entry name" value="ARM repeat"/>
    <property type="match status" value="1"/>
</dbReference>